<evidence type="ECO:0000256" key="4">
    <source>
        <dbReference type="ARBA" id="ARBA00022679"/>
    </source>
</evidence>
<keyword evidence="4" id="KW-0808">Transferase</keyword>
<dbReference type="EC" id="2.4.1.-" evidence="10"/>
<evidence type="ECO:0000313" key="12">
    <source>
        <dbReference type="Proteomes" id="UP000007875"/>
    </source>
</evidence>
<dbReference type="Proteomes" id="UP000007875">
    <property type="component" value="Unassembled WGS sequence"/>
</dbReference>
<accession>H2YYI9</accession>
<keyword evidence="6" id="KW-0735">Signal-anchor</keyword>
<reference evidence="12" key="1">
    <citation type="submission" date="2003-08" db="EMBL/GenBank/DDBJ databases">
        <authorList>
            <person name="Birren B."/>
            <person name="Nusbaum C."/>
            <person name="Abebe A."/>
            <person name="Abouelleil A."/>
            <person name="Adekoya E."/>
            <person name="Ait-zahra M."/>
            <person name="Allen N."/>
            <person name="Allen T."/>
            <person name="An P."/>
            <person name="Anderson M."/>
            <person name="Anderson S."/>
            <person name="Arachchi H."/>
            <person name="Armbruster J."/>
            <person name="Bachantsang P."/>
            <person name="Baldwin J."/>
            <person name="Barry A."/>
            <person name="Bayul T."/>
            <person name="Blitshsteyn B."/>
            <person name="Bloom T."/>
            <person name="Blye J."/>
            <person name="Boguslavskiy L."/>
            <person name="Borowsky M."/>
            <person name="Boukhgalter B."/>
            <person name="Brunache A."/>
            <person name="Butler J."/>
            <person name="Calixte N."/>
            <person name="Calvo S."/>
            <person name="Camarata J."/>
            <person name="Campo K."/>
            <person name="Chang J."/>
            <person name="Cheshatsang Y."/>
            <person name="Citroen M."/>
            <person name="Collymore A."/>
            <person name="Considine T."/>
            <person name="Cook A."/>
            <person name="Cooke P."/>
            <person name="Corum B."/>
            <person name="Cuomo C."/>
            <person name="David R."/>
            <person name="Dawoe T."/>
            <person name="Degray S."/>
            <person name="Dodge S."/>
            <person name="Dooley K."/>
            <person name="Dorje P."/>
            <person name="Dorjee K."/>
            <person name="Dorris L."/>
            <person name="Duffey N."/>
            <person name="Dupes A."/>
            <person name="Elkins T."/>
            <person name="Engels R."/>
            <person name="Erickson J."/>
            <person name="Farina A."/>
            <person name="Faro S."/>
            <person name="Ferreira P."/>
            <person name="Fischer H."/>
            <person name="Fitzgerald M."/>
            <person name="Foley K."/>
            <person name="Gage D."/>
            <person name="Galagan J."/>
            <person name="Gearin G."/>
            <person name="Gnerre S."/>
            <person name="Gnirke A."/>
            <person name="Goyette A."/>
            <person name="Graham J."/>
            <person name="Grandbois E."/>
            <person name="Gyaltsen K."/>
            <person name="Hafez N."/>
            <person name="Hagopian D."/>
            <person name="Hagos B."/>
            <person name="Hall J."/>
            <person name="Hatcher B."/>
            <person name="Heller A."/>
            <person name="Higgins H."/>
            <person name="Honan T."/>
            <person name="Horn A."/>
            <person name="Houde N."/>
            <person name="Hughes L."/>
            <person name="Hulme W."/>
            <person name="Husby E."/>
            <person name="Iliev I."/>
            <person name="Jaffe D."/>
            <person name="Jones C."/>
            <person name="Kamal M."/>
            <person name="Kamat A."/>
            <person name="Kamvysselis M."/>
            <person name="Karlsson E."/>
            <person name="Kells C."/>
            <person name="Kieu A."/>
            <person name="Kisner P."/>
            <person name="Kodira C."/>
            <person name="Kulbokas E."/>
            <person name="Labutti K."/>
            <person name="Lama D."/>
            <person name="Landers T."/>
            <person name="Leger J."/>
            <person name="Levine S."/>
            <person name="Lewis D."/>
            <person name="Lewis T."/>
            <person name="Lindblad-toh K."/>
            <person name="Liu X."/>
            <person name="Lokyitsang T."/>
            <person name="Lokyitsang Y."/>
            <person name="Lucien O."/>
            <person name="Lui A."/>
            <person name="Ma L.J."/>
            <person name="Mabbitt R."/>
            <person name="Macdonald J."/>
            <person name="Maclean C."/>
            <person name="Major J."/>
            <person name="Manning J."/>
            <person name="Marabella R."/>
            <person name="Maru K."/>
            <person name="Matthews C."/>
            <person name="Mauceli E."/>
            <person name="Mccarthy M."/>
            <person name="Mcdonough S."/>
            <person name="Mcghee T."/>
            <person name="Meldrim J."/>
            <person name="Meneus L."/>
            <person name="Mesirov J."/>
            <person name="Mihalev A."/>
            <person name="Mihova T."/>
            <person name="Mikkelsen T."/>
            <person name="Mlenga V."/>
            <person name="Moru K."/>
            <person name="Mozes J."/>
            <person name="Mulrain L."/>
            <person name="Munson G."/>
            <person name="Naylor J."/>
            <person name="Newes C."/>
            <person name="Nguyen C."/>
            <person name="Nguyen N."/>
            <person name="Nguyen T."/>
            <person name="Nicol R."/>
            <person name="Nielsen C."/>
            <person name="Nizzari M."/>
            <person name="Norbu C."/>
            <person name="Norbu N."/>
            <person name="O'donnell P."/>
            <person name="Okoawo O."/>
            <person name="O'leary S."/>
            <person name="Omotosho B."/>
            <person name="O'neill K."/>
            <person name="Osman S."/>
            <person name="Parker S."/>
            <person name="Perrin D."/>
            <person name="Phunkhang P."/>
            <person name="Piqani B."/>
            <person name="Purcell S."/>
            <person name="Rachupka T."/>
            <person name="Ramasamy U."/>
            <person name="Rameau R."/>
            <person name="Ray V."/>
            <person name="Raymond C."/>
            <person name="Retta R."/>
            <person name="Richardson S."/>
            <person name="Rise C."/>
            <person name="Rodriguez J."/>
            <person name="Rogers J."/>
            <person name="Rogov P."/>
            <person name="Rutman M."/>
            <person name="Schupbach R."/>
            <person name="Seaman C."/>
            <person name="Settipalli S."/>
            <person name="Sharpe T."/>
            <person name="Sheridan J."/>
            <person name="Sherpa N."/>
            <person name="Shi J."/>
            <person name="Smirnov S."/>
            <person name="Smith C."/>
            <person name="Sougnez C."/>
            <person name="Spencer B."/>
            <person name="Stalker J."/>
            <person name="Stange-thomann N."/>
            <person name="Stavropoulos S."/>
            <person name="Stetson K."/>
            <person name="Stone C."/>
            <person name="Stone S."/>
            <person name="Stubbs M."/>
            <person name="Talamas J."/>
            <person name="Tchuinga P."/>
            <person name="Tenzing P."/>
            <person name="Tesfaye S."/>
            <person name="Theodore J."/>
            <person name="Thoulutsang Y."/>
            <person name="Topham K."/>
            <person name="Towey S."/>
            <person name="Tsamla T."/>
            <person name="Tsomo N."/>
            <person name="Vallee D."/>
            <person name="Vassiliev H."/>
            <person name="Venkataraman V."/>
            <person name="Vinson J."/>
            <person name="Vo A."/>
            <person name="Wade C."/>
            <person name="Wang S."/>
            <person name="Wangchuk T."/>
            <person name="Wangdi T."/>
            <person name="Whittaker C."/>
            <person name="Wilkinson J."/>
            <person name="Wu Y."/>
            <person name="Wyman D."/>
            <person name="Yadav S."/>
            <person name="Yang S."/>
            <person name="Yang X."/>
            <person name="Yeager S."/>
            <person name="Yee E."/>
            <person name="Young G."/>
            <person name="Zainoun J."/>
            <person name="Zembeck L."/>
            <person name="Zimmer A."/>
            <person name="Zody M."/>
            <person name="Lander E."/>
        </authorList>
    </citation>
    <scope>NUCLEOTIDE SEQUENCE [LARGE SCALE GENOMIC DNA]</scope>
</reference>
<keyword evidence="12" id="KW-1185">Reference proteome</keyword>
<dbReference type="PANTHER" id="PTHR11214">
    <property type="entry name" value="BETA-1,3-N-ACETYLGLUCOSAMINYLTRANSFERASE"/>
    <property type="match status" value="1"/>
</dbReference>
<evidence type="ECO:0000256" key="2">
    <source>
        <dbReference type="ARBA" id="ARBA00008661"/>
    </source>
</evidence>
<organism evidence="11 12">
    <name type="scientific">Ciona savignyi</name>
    <name type="common">Pacific transparent sea squirt</name>
    <dbReference type="NCBI Taxonomy" id="51511"/>
    <lineage>
        <taxon>Eukaryota</taxon>
        <taxon>Metazoa</taxon>
        <taxon>Chordata</taxon>
        <taxon>Tunicata</taxon>
        <taxon>Ascidiacea</taxon>
        <taxon>Phlebobranchia</taxon>
        <taxon>Cionidae</taxon>
        <taxon>Ciona</taxon>
    </lineage>
</organism>
<protein>
    <recommendedName>
        <fullName evidence="10">Hexosyltransferase</fullName>
        <ecNumber evidence="10">2.4.1.-</ecNumber>
    </recommendedName>
</protein>
<dbReference type="Pfam" id="PF01762">
    <property type="entry name" value="Galactosyl_T"/>
    <property type="match status" value="1"/>
</dbReference>
<dbReference type="Gene3D" id="3.90.550.50">
    <property type="match status" value="1"/>
</dbReference>
<sequence>MFVCYCLQLQSVVTVNNTEGRHKPEVFRKESLKNRRNFTRICSKVLTDLPTAVKHTDKNGFQELPERYLSNKRDISKGYSCENAIAPEKASENPWMTILVKTAPSNFENRKILRETWGKIRFFKGKIFSLLFMVGLAPSSSGLQMKLQEENAKYGDILQCNFVDKYEALPIKVLSTFRWIIETNHQSRFYSVTDDDCVINIPDMHSIFTRLDTSEVKTDNTTVAQDDHNTIYCGYTFNEGAVPQREASMKWNMPMELYSGDYYPDYCSGALWILSYDILQSLACVSTVTDIEDFFVEDVLISGILREKLGQGSNNIKPLWEKRWEEKIRLLAFHSGKLDIPKQRMLEKWREWSTNMSNMQ</sequence>
<dbReference type="GeneTree" id="ENSGT00940000163442"/>
<reference evidence="11" key="3">
    <citation type="submission" date="2025-09" db="UniProtKB">
        <authorList>
            <consortium name="Ensembl"/>
        </authorList>
    </citation>
    <scope>IDENTIFICATION</scope>
</reference>
<dbReference type="GO" id="GO:0016758">
    <property type="term" value="F:hexosyltransferase activity"/>
    <property type="evidence" value="ECO:0007669"/>
    <property type="project" value="InterPro"/>
</dbReference>
<keyword evidence="8 10" id="KW-0333">Golgi apparatus</keyword>
<dbReference type="Ensembl" id="ENSCSAVT00000010526.1">
    <property type="protein sequence ID" value="ENSCSAVP00000010400.1"/>
    <property type="gene ID" value="ENSCSAVG00000006131.1"/>
</dbReference>
<keyword evidence="3 10" id="KW-0328">Glycosyltransferase</keyword>
<proteinExistence type="inferred from homology"/>
<evidence type="ECO:0000313" key="11">
    <source>
        <dbReference type="Ensembl" id="ENSCSAVP00000010400.1"/>
    </source>
</evidence>
<dbReference type="PANTHER" id="PTHR11214:SF283">
    <property type="entry name" value="N-ACETYLLACTOSAMINIDE BETA-1,3-N-ACETYLGLUCOSAMINYLTRANSFERASE 4-LIKE"/>
    <property type="match status" value="1"/>
</dbReference>
<dbReference type="InParanoid" id="H2YYI9"/>
<dbReference type="GO" id="GO:0006493">
    <property type="term" value="P:protein O-linked glycosylation"/>
    <property type="evidence" value="ECO:0007669"/>
    <property type="project" value="TreeGrafter"/>
</dbReference>
<dbReference type="GO" id="GO:0000139">
    <property type="term" value="C:Golgi membrane"/>
    <property type="evidence" value="ECO:0007669"/>
    <property type="project" value="UniProtKB-SubCell"/>
</dbReference>
<evidence type="ECO:0000256" key="9">
    <source>
        <dbReference type="ARBA" id="ARBA00023136"/>
    </source>
</evidence>
<evidence type="ECO:0000256" key="10">
    <source>
        <dbReference type="RuleBase" id="RU363063"/>
    </source>
</evidence>
<evidence type="ECO:0000256" key="3">
    <source>
        <dbReference type="ARBA" id="ARBA00022676"/>
    </source>
</evidence>
<dbReference type="eggNOG" id="KOG2287">
    <property type="taxonomic scope" value="Eukaryota"/>
</dbReference>
<comment type="similarity">
    <text evidence="2 10">Belongs to the glycosyltransferase 31 family.</text>
</comment>
<evidence type="ECO:0000256" key="1">
    <source>
        <dbReference type="ARBA" id="ARBA00004323"/>
    </source>
</evidence>
<evidence type="ECO:0000256" key="5">
    <source>
        <dbReference type="ARBA" id="ARBA00022692"/>
    </source>
</evidence>
<keyword evidence="7" id="KW-1133">Transmembrane helix</keyword>
<name>H2YYI9_CIOSA</name>
<dbReference type="OMA" id="IYCIQER"/>
<comment type="subcellular location">
    <subcellularLocation>
        <location evidence="1 10">Golgi apparatus membrane</location>
        <topology evidence="1 10">Single-pass type II membrane protein</topology>
    </subcellularLocation>
</comment>
<evidence type="ECO:0000256" key="8">
    <source>
        <dbReference type="ARBA" id="ARBA00023034"/>
    </source>
</evidence>
<evidence type="ECO:0000256" key="6">
    <source>
        <dbReference type="ARBA" id="ARBA00022968"/>
    </source>
</evidence>
<dbReference type="InterPro" id="IPR002659">
    <property type="entry name" value="Glyco_trans_31"/>
</dbReference>
<evidence type="ECO:0000256" key="7">
    <source>
        <dbReference type="ARBA" id="ARBA00022989"/>
    </source>
</evidence>
<dbReference type="STRING" id="51511.ENSCSAVP00000010400"/>
<reference evidence="11" key="2">
    <citation type="submission" date="2025-08" db="UniProtKB">
        <authorList>
            <consortium name="Ensembl"/>
        </authorList>
    </citation>
    <scope>IDENTIFICATION</scope>
</reference>
<dbReference type="HOGENOM" id="CLU_036849_4_0_1"/>
<dbReference type="AlphaFoldDB" id="H2YYI9"/>
<keyword evidence="9" id="KW-0472">Membrane</keyword>
<keyword evidence="5" id="KW-0812">Transmembrane</keyword>